<name>A0A816HX66_ADIRI</name>
<sequence length="116" mass="12555">SGPALVTLTSFTPSTSRPITMPPTTISIPSSIGGSLSSSSLTFSRPGDSTQRRFYFQTFQATVSTAGTYTFRSNSSMDTRGYFYNNTFSPYNATANLITDNDDGGGSLQFRIEVYL</sequence>
<evidence type="ECO:0000313" key="3">
    <source>
        <dbReference type="Proteomes" id="UP000663828"/>
    </source>
</evidence>
<keyword evidence="3" id="KW-1185">Reference proteome</keyword>
<gene>
    <name evidence="2" type="ORF">XAT740_LOCUS64101</name>
</gene>
<proteinExistence type="predicted"/>
<protein>
    <submittedName>
        <fullName evidence="2">Uncharacterized protein</fullName>
    </submittedName>
</protein>
<dbReference type="Proteomes" id="UP000663828">
    <property type="component" value="Unassembled WGS sequence"/>
</dbReference>
<comment type="caution">
    <text evidence="2">The sequence shown here is derived from an EMBL/GenBank/DDBJ whole genome shotgun (WGS) entry which is preliminary data.</text>
</comment>
<dbReference type="AlphaFoldDB" id="A0A816HX66"/>
<feature type="compositionally biased region" description="Low complexity" evidence="1">
    <location>
        <begin position="15"/>
        <end position="46"/>
    </location>
</feature>
<evidence type="ECO:0000313" key="2">
    <source>
        <dbReference type="EMBL" id="CAF1691245.1"/>
    </source>
</evidence>
<organism evidence="2 3">
    <name type="scientific">Adineta ricciae</name>
    <name type="common">Rotifer</name>
    <dbReference type="NCBI Taxonomy" id="249248"/>
    <lineage>
        <taxon>Eukaryota</taxon>
        <taxon>Metazoa</taxon>
        <taxon>Spiralia</taxon>
        <taxon>Gnathifera</taxon>
        <taxon>Rotifera</taxon>
        <taxon>Eurotatoria</taxon>
        <taxon>Bdelloidea</taxon>
        <taxon>Adinetida</taxon>
        <taxon>Adinetidae</taxon>
        <taxon>Adineta</taxon>
    </lineage>
</organism>
<accession>A0A816HX66</accession>
<feature type="non-terminal residue" evidence="2">
    <location>
        <position position="116"/>
    </location>
</feature>
<feature type="non-terminal residue" evidence="2">
    <location>
        <position position="1"/>
    </location>
</feature>
<evidence type="ECO:0000256" key="1">
    <source>
        <dbReference type="SAM" id="MobiDB-lite"/>
    </source>
</evidence>
<dbReference type="EMBL" id="CAJNOR010021335">
    <property type="protein sequence ID" value="CAF1691245.1"/>
    <property type="molecule type" value="Genomic_DNA"/>
</dbReference>
<reference evidence="2" key="1">
    <citation type="submission" date="2021-02" db="EMBL/GenBank/DDBJ databases">
        <authorList>
            <person name="Nowell W R."/>
        </authorList>
    </citation>
    <scope>NUCLEOTIDE SEQUENCE</scope>
</reference>
<feature type="region of interest" description="Disordered" evidence="1">
    <location>
        <begin position="15"/>
        <end position="48"/>
    </location>
</feature>